<dbReference type="SUPFAM" id="SSF51735">
    <property type="entry name" value="NAD(P)-binding Rossmann-fold domains"/>
    <property type="match status" value="1"/>
</dbReference>
<dbReference type="AlphaFoldDB" id="E8R450"/>
<dbReference type="FunCoup" id="E8R450">
    <property type="interactions" value="282"/>
</dbReference>
<dbReference type="InterPro" id="IPR051783">
    <property type="entry name" value="NAD(P)-dependent_oxidoreduct"/>
</dbReference>
<dbReference type="GO" id="GO:0005737">
    <property type="term" value="C:cytoplasm"/>
    <property type="evidence" value="ECO:0007669"/>
    <property type="project" value="TreeGrafter"/>
</dbReference>
<reference key="1">
    <citation type="submission" date="2010-11" db="EMBL/GenBank/DDBJ databases">
        <title>The complete sequence of chromosome of Isophaera pallida ATCC 43644.</title>
        <authorList>
            <consortium name="US DOE Joint Genome Institute (JGI-PGF)"/>
            <person name="Lucas S."/>
            <person name="Copeland A."/>
            <person name="Lapidus A."/>
            <person name="Bruce D."/>
            <person name="Goodwin L."/>
            <person name="Pitluck S."/>
            <person name="Kyrpides N."/>
            <person name="Mavromatis K."/>
            <person name="Pagani I."/>
            <person name="Ivanova N."/>
            <person name="Saunders E."/>
            <person name="Brettin T."/>
            <person name="Detter J.C."/>
            <person name="Han C."/>
            <person name="Tapia R."/>
            <person name="Land M."/>
            <person name="Hauser L."/>
            <person name="Markowitz V."/>
            <person name="Cheng J.-F."/>
            <person name="Hugenholtz P."/>
            <person name="Woyke T."/>
            <person name="Wu D."/>
            <person name="Eisen J.A."/>
        </authorList>
    </citation>
    <scope>NUCLEOTIDE SEQUENCE</scope>
    <source>
        <strain>ATCC 43644</strain>
    </source>
</reference>
<dbReference type="STRING" id="575540.Isop_1049"/>
<name>E8R450_ISOPI</name>
<gene>
    <name evidence="2" type="ordered locus">Isop_1049</name>
</gene>
<dbReference type="Gene3D" id="3.40.50.720">
    <property type="entry name" value="NAD(P)-binding Rossmann-like Domain"/>
    <property type="match status" value="1"/>
</dbReference>
<dbReference type="PANTHER" id="PTHR48079">
    <property type="entry name" value="PROTEIN YEEZ"/>
    <property type="match status" value="1"/>
</dbReference>
<dbReference type="GO" id="GO:0016616">
    <property type="term" value="F:oxidoreductase activity, acting on the CH-OH group of donors, NAD or NADP as acceptor"/>
    <property type="evidence" value="ECO:0007669"/>
    <property type="project" value="InterPro"/>
</dbReference>
<dbReference type="RefSeq" id="WP_013563926.1">
    <property type="nucleotide sequence ID" value="NC_014962.1"/>
</dbReference>
<dbReference type="HOGENOM" id="CLU_007383_6_1_0"/>
<proteinExistence type="predicted"/>
<dbReference type="OrthoDB" id="9811743at2"/>
<dbReference type="GO" id="GO:0006694">
    <property type="term" value="P:steroid biosynthetic process"/>
    <property type="evidence" value="ECO:0007669"/>
    <property type="project" value="InterPro"/>
</dbReference>
<evidence type="ECO:0000313" key="3">
    <source>
        <dbReference type="Proteomes" id="UP000008631"/>
    </source>
</evidence>
<accession>E8R450</accession>
<dbReference type="Proteomes" id="UP000008631">
    <property type="component" value="Chromosome"/>
</dbReference>
<organism evidence="2 3">
    <name type="scientific">Isosphaera pallida (strain ATCC 43644 / DSM 9630 / IS1B)</name>
    <dbReference type="NCBI Taxonomy" id="575540"/>
    <lineage>
        <taxon>Bacteria</taxon>
        <taxon>Pseudomonadati</taxon>
        <taxon>Planctomycetota</taxon>
        <taxon>Planctomycetia</taxon>
        <taxon>Isosphaerales</taxon>
        <taxon>Isosphaeraceae</taxon>
        <taxon>Isosphaera</taxon>
    </lineage>
</organism>
<evidence type="ECO:0000313" key="2">
    <source>
        <dbReference type="EMBL" id="ADV61637.1"/>
    </source>
</evidence>
<dbReference type="EMBL" id="CP002353">
    <property type="protein sequence ID" value="ADV61637.1"/>
    <property type="molecule type" value="Genomic_DNA"/>
</dbReference>
<dbReference type="KEGG" id="ipa:Isop_1049"/>
<dbReference type="eggNOG" id="COG0451">
    <property type="taxonomic scope" value="Bacteria"/>
</dbReference>
<dbReference type="InterPro" id="IPR036291">
    <property type="entry name" value="NAD(P)-bd_dom_sf"/>
</dbReference>
<keyword evidence="3" id="KW-1185">Reference proteome</keyword>
<protein>
    <submittedName>
        <fullName evidence="2">3-beta hydroxysteroid dehydrogenase/isomerase</fullName>
    </submittedName>
</protein>
<sequence length="378" mass="41151">MNVAVTGVTGFLGSAIADLLRMRGYRVRGLSRSAGSELRGRGIEPYAVDLSDRDRLTAVFHGCDAVIHTAAKTGIWGAECDYYRVNVLGTAQVVAACRAAGVTRLIVTSSPSVVHHGGDLDGVNESIPYPRRFLAPYPKTKAEAEQLALAANGPGLAVVALRPHLVWGANDPHLIPRLVQGRLRGTLRRIGHDDKLVDSTYIDNAAYAHWLALERLSNYDSPPAGRAYFIAQGEPTPLWSLIDRFLESAGAPRLDQTKMIGYRAALTLATLLETVYKLPGFKSEPPLTRFVVHQLATAHWFDLTAARRDLGYKPIVTLDQGLERLRAARCESTRASARFDLPLESSIHAAETNRCRAEGNPPLRLGDVHHLADQASAS</sequence>
<dbReference type="InParanoid" id="E8R450"/>
<dbReference type="GO" id="GO:0004029">
    <property type="term" value="F:aldehyde dehydrogenase (NAD+) activity"/>
    <property type="evidence" value="ECO:0007669"/>
    <property type="project" value="TreeGrafter"/>
</dbReference>
<dbReference type="InterPro" id="IPR002225">
    <property type="entry name" value="3Beta_OHSteriod_DH/Estase"/>
</dbReference>
<reference evidence="2 3" key="2">
    <citation type="journal article" date="2011" name="Stand. Genomic Sci.">
        <title>Complete genome sequence of Isosphaera pallida type strain (IS1B).</title>
        <authorList>
            <consortium name="US DOE Joint Genome Institute (JGI-PGF)"/>
            <person name="Goker M."/>
            <person name="Cleland D."/>
            <person name="Saunders E."/>
            <person name="Lapidus A."/>
            <person name="Nolan M."/>
            <person name="Lucas S."/>
            <person name="Hammon N."/>
            <person name="Deshpande S."/>
            <person name="Cheng J.F."/>
            <person name="Tapia R."/>
            <person name="Han C."/>
            <person name="Goodwin L."/>
            <person name="Pitluck S."/>
            <person name="Liolios K."/>
            <person name="Pagani I."/>
            <person name="Ivanova N."/>
            <person name="Mavromatis K."/>
            <person name="Pati A."/>
            <person name="Chen A."/>
            <person name="Palaniappan K."/>
            <person name="Land M."/>
            <person name="Hauser L."/>
            <person name="Chang Y.J."/>
            <person name="Jeffries C.D."/>
            <person name="Detter J.C."/>
            <person name="Beck B."/>
            <person name="Woyke T."/>
            <person name="Bristow J."/>
            <person name="Eisen J.A."/>
            <person name="Markowitz V."/>
            <person name="Hugenholtz P."/>
            <person name="Kyrpides N.C."/>
            <person name="Klenk H.P."/>
        </authorList>
    </citation>
    <scope>NUCLEOTIDE SEQUENCE [LARGE SCALE GENOMIC DNA]</scope>
    <source>
        <strain evidence="3">ATCC 43644 / DSM 9630 / IS1B</strain>
    </source>
</reference>
<evidence type="ECO:0000259" key="1">
    <source>
        <dbReference type="Pfam" id="PF01073"/>
    </source>
</evidence>
<feature type="domain" description="3-beta hydroxysteroid dehydrogenase/isomerase" evidence="1">
    <location>
        <begin position="4"/>
        <end position="255"/>
    </location>
</feature>
<dbReference type="PANTHER" id="PTHR48079:SF6">
    <property type="entry name" value="NAD(P)-BINDING DOMAIN-CONTAINING PROTEIN-RELATED"/>
    <property type="match status" value="1"/>
</dbReference>
<dbReference type="Pfam" id="PF01073">
    <property type="entry name" value="3Beta_HSD"/>
    <property type="match status" value="1"/>
</dbReference>